<evidence type="ECO:0000256" key="6">
    <source>
        <dbReference type="ARBA" id="ARBA00047939"/>
    </source>
</evidence>
<dbReference type="PANTHER" id="PTHR39560:SF1">
    <property type="entry name" value="PROTEIN ADENYLYLTRANSFERASE FIC-RELATED"/>
    <property type="match status" value="1"/>
</dbReference>
<dbReference type="SUPFAM" id="SSF140931">
    <property type="entry name" value="Fic-like"/>
    <property type="match status" value="1"/>
</dbReference>
<dbReference type="GO" id="GO:0051302">
    <property type="term" value="P:regulation of cell division"/>
    <property type="evidence" value="ECO:0007669"/>
    <property type="project" value="TreeGrafter"/>
</dbReference>
<keyword evidence="1" id="KW-0808">Transferase</keyword>
<evidence type="ECO:0000256" key="2">
    <source>
        <dbReference type="ARBA" id="ARBA00022695"/>
    </source>
</evidence>
<feature type="domain" description="Fido" evidence="9">
    <location>
        <begin position="94"/>
        <end position="255"/>
    </location>
</feature>
<dbReference type="CDD" id="cd11586">
    <property type="entry name" value="VbhA_like"/>
    <property type="match status" value="1"/>
</dbReference>
<dbReference type="PANTHER" id="PTHR39560">
    <property type="entry name" value="PROTEIN ADENYLYLTRANSFERASE FIC-RELATED"/>
    <property type="match status" value="1"/>
</dbReference>
<dbReference type="EC" id="2.7.7.108" evidence="5"/>
<dbReference type="Gene3D" id="1.10.3290.10">
    <property type="entry name" value="Fido-like domain"/>
    <property type="match status" value="1"/>
</dbReference>
<organism evidence="10 11">
    <name type="scientific">Bifidobacterium tsurumiense</name>
    <dbReference type="NCBI Taxonomy" id="356829"/>
    <lineage>
        <taxon>Bacteria</taxon>
        <taxon>Bacillati</taxon>
        <taxon>Actinomycetota</taxon>
        <taxon>Actinomycetes</taxon>
        <taxon>Bifidobacteriales</taxon>
        <taxon>Bifidobacteriaceae</taxon>
        <taxon>Bifidobacterium</taxon>
    </lineage>
</organism>
<feature type="compositionally biased region" description="Polar residues" evidence="8">
    <location>
        <begin position="288"/>
        <end position="299"/>
    </location>
</feature>
<evidence type="ECO:0000256" key="4">
    <source>
        <dbReference type="ARBA" id="ARBA00022840"/>
    </source>
</evidence>
<dbReference type="AlphaFoldDB" id="A0A087E8C6"/>
<dbReference type="InterPro" id="IPR003812">
    <property type="entry name" value="Fido"/>
</dbReference>
<evidence type="ECO:0000256" key="8">
    <source>
        <dbReference type="SAM" id="MobiDB-lite"/>
    </source>
</evidence>
<comment type="catalytic activity">
    <reaction evidence="6">
        <text>L-threonyl-[protein] + ATP = 3-O-(5'-adenylyl)-L-threonyl-[protein] + diphosphate</text>
        <dbReference type="Rhea" id="RHEA:54292"/>
        <dbReference type="Rhea" id="RHEA-COMP:11060"/>
        <dbReference type="Rhea" id="RHEA-COMP:13847"/>
        <dbReference type="ChEBI" id="CHEBI:30013"/>
        <dbReference type="ChEBI" id="CHEBI:30616"/>
        <dbReference type="ChEBI" id="CHEBI:33019"/>
        <dbReference type="ChEBI" id="CHEBI:138113"/>
        <dbReference type="EC" id="2.7.7.108"/>
    </reaction>
</comment>
<evidence type="ECO:0000256" key="3">
    <source>
        <dbReference type="ARBA" id="ARBA00022741"/>
    </source>
</evidence>
<dbReference type="PROSITE" id="PS51459">
    <property type="entry name" value="FIDO"/>
    <property type="match status" value="1"/>
</dbReference>
<dbReference type="InterPro" id="IPR036597">
    <property type="entry name" value="Fido-like_dom_sf"/>
</dbReference>
<sequence length="299" mass="34311">MIDGYEVPDPNGTRESREQGWRIGFGLQFADGLTPSEYAYEVADRQINGRITYDQAARELNDYHAEHPDQHDHREADIVAQRISEILQNPGFAFAPDVLKSIHSRLFTDVLQDETGAIRNDWVGDWRVENLTKKEPVLNGDTVQYSNFLWIDETIDYDFRSEQARIGSYRRADRHKVADSVFRFLSGIWQIHPFREGNTRTTAVFGIIYLNFLGFKIDNKPFAENSQYFRDALVLANTSDPELQTDEPLQRFVQAALFDPTVQLRSLRERHGSPYETTDPADPANIAMESSGQGQAYTR</sequence>
<evidence type="ECO:0000256" key="1">
    <source>
        <dbReference type="ARBA" id="ARBA00022679"/>
    </source>
</evidence>
<gene>
    <name evidence="10" type="ORF">BITS_1856</name>
</gene>
<dbReference type="EMBL" id="JGZU01000020">
    <property type="protein sequence ID" value="KFJ04027.1"/>
    <property type="molecule type" value="Genomic_DNA"/>
</dbReference>
<dbReference type="Proteomes" id="UP000029080">
    <property type="component" value="Unassembled WGS sequence"/>
</dbReference>
<dbReference type="RefSeq" id="WP_051264351.1">
    <property type="nucleotide sequence ID" value="NZ_JGZU01000020.1"/>
</dbReference>
<evidence type="ECO:0000256" key="7">
    <source>
        <dbReference type="ARBA" id="ARBA00048696"/>
    </source>
</evidence>
<comment type="caution">
    <text evidence="10">The sequence shown here is derived from an EMBL/GenBank/DDBJ whole genome shotgun (WGS) entry which is preliminary data.</text>
</comment>
<dbReference type="eggNOG" id="COG2184">
    <property type="taxonomic scope" value="Bacteria"/>
</dbReference>
<dbReference type="STRING" id="356829.BITS_1856"/>
<comment type="catalytic activity">
    <reaction evidence="7">
        <text>L-tyrosyl-[protein] + ATP = O-(5'-adenylyl)-L-tyrosyl-[protein] + diphosphate</text>
        <dbReference type="Rhea" id="RHEA:54288"/>
        <dbReference type="Rhea" id="RHEA-COMP:10136"/>
        <dbReference type="Rhea" id="RHEA-COMP:13846"/>
        <dbReference type="ChEBI" id="CHEBI:30616"/>
        <dbReference type="ChEBI" id="CHEBI:33019"/>
        <dbReference type="ChEBI" id="CHEBI:46858"/>
        <dbReference type="ChEBI" id="CHEBI:83624"/>
        <dbReference type="EC" id="2.7.7.108"/>
    </reaction>
</comment>
<evidence type="ECO:0000313" key="10">
    <source>
        <dbReference type="EMBL" id="KFJ04027.1"/>
    </source>
</evidence>
<name>A0A087E8C6_9BIFI</name>
<keyword evidence="2" id="KW-0548">Nucleotidyltransferase</keyword>
<keyword evidence="11" id="KW-1185">Reference proteome</keyword>
<dbReference type="Pfam" id="PF02661">
    <property type="entry name" value="Fic"/>
    <property type="match status" value="1"/>
</dbReference>
<feature type="region of interest" description="Disordered" evidence="8">
    <location>
        <begin position="268"/>
        <end position="299"/>
    </location>
</feature>
<dbReference type="InterPro" id="IPR033788">
    <property type="entry name" value="VbhA-like"/>
</dbReference>
<evidence type="ECO:0000256" key="5">
    <source>
        <dbReference type="ARBA" id="ARBA00034531"/>
    </source>
</evidence>
<dbReference type="GO" id="GO:0070733">
    <property type="term" value="F:AMPylase activity"/>
    <property type="evidence" value="ECO:0007669"/>
    <property type="project" value="UniProtKB-EC"/>
</dbReference>
<keyword evidence="4" id="KW-0067">ATP-binding</keyword>
<keyword evidence="3" id="KW-0547">Nucleotide-binding</keyword>
<dbReference type="OrthoDB" id="9813719at2"/>
<proteinExistence type="predicted"/>
<evidence type="ECO:0000313" key="11">
    <source>
        <dbReference type="Proteomes" id="UP000029080"/>
    </source>
</evidence>
<reference evidence="10 11" key="1">
    <citation type="submission" date="2014-03" db="EMBL/GenBank/DDBJ databases">
        <title>Genomics of Bifidobacteria.</title>
        <authorList>
            <person name="Ventura M."/>
            <person name="Milani C."/>
            <person name="Lugli G.A."/>
        </authorList>
    </citation>
    <scope>NUCLEOTIDE SEQUENCE [LARGE SCALE GENOMIC DNA]</scope>
    <source>
        <strain evidence="10 11">JCM 13495</strain>
    </source>
</reference>
<protein>
    <recommendedName>
        <fullName evidence="5">protein adenylyltransferase</fullName>
        <ecNumber evidence="5">2.7.7.108</ecNumber>
    </recommendedName>
</protein>
<dbReference type="GO" id="GO:0005524">
    <property type="term" value="F:ATP binding"/>
    <property type="evidence" value="ECO:0007669"/>
    <property type="project" value="UniProtKB-KW"/>
</dbReference>
<accession>A0A087E8C6</accession>
<evidence type="ECO:0000259" key="9">
    <source>
        <dbReference type="PROSITE" id="PS51459"/>
    </source>
</evidence>